<comment type="subcellular location">
    <subcellularLocation>
        <location evidence="1">Secreted</location>
    </subcellularLocation>
</comment>
<dbReference type="GO" id="GO:0043410">
    <property type="term" value="P:positive regulation of MAPK cascade"/>
    <property type="evidence" value="ECO:0007669"/>
    <property type="project" value="InterPro"/>
</dbReference>
<organism evidence="5 6">
    <name type="scientific">Gopherus agassizii</name>
    <name type="common">Agassiz's desert tortoise</name>
    <dbReference type="NCBI Taxonomy" id="38772"/>
    <lineage>
        <taxon>Eukaryota</taxon>
        <taxon>Metazoa</taxon>
        <taxon>Chordata</taxon>
        <taxon>Craniata</taxon>
        <taxon>Vertebrata</taxon>
        <taxon>Euteleostomi</taxon>
        <taxon>Archelosauria</taxon>
        <taxon>Testudinata</taxon>
        <taxon>Testudines</taxon>
        <taxon>Cryptodira</taxon>
        <taxon>Durocryptodira</taxon>
        <taxon>Testudinoidea</taxon>
        <taxon>Testudinidae</taxon>
        <taxon>Gopherus</taxon>
    </lineage>
</organism>
<evidence type="ECO:0000256" key="1">
    <source>
        <dbReference type="ARBA" id="ARBA00004613"/>
    </source>
</evidence>
<reference evidence="5" key="3">
    <citation type="submission" date="2025-09" db="UniProtKB">
        <authorList>
            <consortium name="Ensembl"/>
        </authorList>
    </citation>
    <scope>IDENTIFICATION</scope>
</reference>
<dbReference type="Pfam" id="PF06373">
    <property type="entry name" value="CART"/>
    <property type="match status" value="1"/>
</dbReference>
<dbReference type="GO" id="GO:0032099">
    <property type="term" value="P:negative regulation of appetite"/>
    <property type="evidence" value="ECO:0007669"/>
    <property type="project" value="InterPro"/>
</dbReference>
<evidence type="ECO:0000256" key="2">
    <source>
        <dbReference type="ARBA" id="ARBA00005294"/>
    </source>
</evidence>
<name>A0A452GH78_9SAUR</name>
<protein>
    <submittedName>
        <fullName evidence="5">Uncharacterized protein</fullName>
    </submittedName>
</protein>
<dbReference type="GO" id="GO:0008343">
    <property type="term" value="P:adult feeding behavior"/>
    <property type="evidence" value="ECO:0007669"/>
    <property type="project" value="InterPro"/>
</dbReference>
<reference evidence="6" key="1">
    <citation type="journal article" date="2017" name="PLoS ONE">
        <title>The Agassiz's desert tortoise genome provides a resource for the conservation of a threatened species.</title>
        <authorList>
            <person name="Tollis M."/>
            <person name="DeNardo D.F."/>
            <person name="Cornelius J.A."/>
            <person name="Dolby G.A."/>
            <person name="Edwards T."/>
            <person name="Henen B.T."/>
            <person name="Karl A.E."/>
            <person name="Murphy R.W."/>
            <person name="Kusumi K."/>
        </authorList>
    </citation>
    <scope>NUCLEOTIDE SEQUENCE [LARGE SCALE GENOMIC DNA]</scope>
</reference>
<dbReference type="CDD" id="cd22741">
    <property type="entry name" value="CART_CTD-like"/>
    <property type="match status" value="1"/>
</dbReference>
<dbReference type="Proteomes" id="UP000291020">
    <property type="component" value="Unassembled WGS sequence"/>
</dbReference>
<dbReference type="InterPro" id="IPR036722">
    <property type="entry name" value="CART_C_sf"/>
</dbReference>
<evidence type="ECO:0000256" key="3">
    <source>
        <dbReference type="ARBA" id="ARBA00022525"/>
    </source>
</evidence>
<evidence type="ECO:0000256" key="4">
    <source>
        <dbReference type="ARBA" id="ARBA00023157"/>
    </source>
</evidence>
<dbReference type="GO" id="GO:0007186">
    <property type="term" value="P:G protein-coupled receptor signaling pathway"/>
    <property type="evidence" value="ECO:0007669"/>
    <property type="project" value="InterPro"/>
</dbReference>
<reference evidence="5" key="2">
    <citation type="submission" date="2025-08" db="UniProtKB">
        <authorList>
            <consortium name="Ensembl"/>
        </authorList>
    </citation>
    <scope>IDENTIFICATION</scope>
</reference>
<dbReference type="GO" id="GO:0005615">
    <property type="term" value="C:extracellular space"/>
    <property type="evidence" value="ECO:0007669"/>
    <property type="project" value="InterPro"/>
</dbReference>
<dbReference type="GO" id="GO:0005184">
    <property type="term" value="F:neuropeptide hormone activity"/>
    <property type="evidence" value="ECO:0007669"/>
    <property type="project" value="InterPro"/>
</dbReference>
<proteinExistence type="inferred from homology"/>
<keyword evidence="3" id="KW-0964">Secreted</keyword>
<keyword evidence="6" id="KW-1185">Reference proteome</keyword>
<dbReference type="InterPro" id="IPR009106">
    <property type="entry name" value="CART"/>
</dbReference>
<evidence type="ECO:0000313" key="6">
    <source>
        <dbReference type="Proteomes" id="UP000291020"/>
    </source>
</evidence>
<dbReference type="SUPFAM" id="SSF64546">
    <property type="entry name" value="Satiety factor CART (cocaine and amphetamine regulated transcript)"/>
    <property type="match status" value="1"/>
</dbReference>
<evidence type="ECO:0000313" key="5">
    <source>
        <dbReference type="Ensembl" id="ENSGAGP00000000955.1"/>
    </source>
</evidence>
<comment type="similarity">
    <text evidence="2">Belongs to the CART family.</text>
</comment>
<dbReference type="PANTHER" id="PTHR16655">
    <property type="entry name" value="COCAINE AND AMPHETAMINE REGULATED TRANSCRIPT PROTEIN"/>
    <property type="match status" value="1"/>
</dbReference>
<dbReference type="AlphaFoldDB" id="A0A452GH78"/>
<dbReference type="GO" id="GO:0009267">
    <property type="term" value="P:cellular response to starvation"/>
    <property type="evidence" value="ECO:0007669"/>
    <property type="project" value="InterPro"/>
</dbReference>
<sequence length="192" mass="21107">MRCSRGPPSLQQELVTWFHWTAANGAWQDCWGGQVGQFAPGPRPRRGPHKSFLGALEWGPSLTPGAPESSCRAWAPAASAPGLWRQFGGRGIIPPRDPPPKTPDQFPQPAPGEGFALTILLLLVSHRTQLEELQDVLEKLQSKRISTWKKKYNQVPKCFIGQACAVKKGARIGRLCDCPRGATCNSFLLRCL</sequence>
<dbReference type="Ensembl" id="ENSGAGT00000001080.1">
    <property type="protein sequence ID" value="ENSGAGP00000000955.1"/>
    <property type="gene ID" value="ENSGAGG00000000778.1"/>
</dbReference>
<dbReference type="Gene3D" id="4.10.40.30">
    <property type="entry name" value="CART, C-terminal domain"/>
    <property type="match status" value="1"/>
</dbReference>
<accession>A0A452GH78</accession>
<keyword evidence="4" id="KW-1015">Disulfide bond</keyword>